<protein>
    <recommendedName>
        <fullName evidence="2">PWWP domain-containing protein</fullName>
    </recommendedName>
</protein>
<feature type="compositionally biased region" description="Polar residues" evidence="1">
    <location>
        <begin position="116"/>
        <end position="140"/>
    </location>
</feature>
<dbReference type="OrthoDB" id="62853at2759"/>
<feature type="region of interest" description="Disordered" evidence="1">
    <location>
        <begin position="383"/>
        <end position="461"/>
    </location>
</feature>
<dbReference type="PROSITE" id="PS50812">
    <property type="entry name" value="PWWP"/>
    <property type="match status" value="1"/>
</dbReference>
<name>A0A8J2PKT3_9HEXA</name>
<dbReference type="Pfam" id="PF00855">
    <property type="entry name" value="PWWP"/>
    <property type="match status" value="1"/>
</dbReference>
<evidence type="ECO:0000259" key="2">
    <source>
        <dbReference type="PROSITE" id="PS50812"/>
    </source>
</evidence>
<proteinExistence type="predicted"/>
<sequence>MVEKDKFKMGDRVFGKMQGWSPWPGLVLQRCITKVEKYEVFFYGSHDVADLKPAMMYPYTEENIVKYNSTGKFYPRFKEAMDEIQADVNSITTAEGIWNGHMKTALLDLTANRTVSGSNENETISGSNENDTAFGTNGNGAVSGVNENGEVLKSCENDTVPEVAENDAEKMEETDNDSDARPMLFEMQHEPKKSSDVDCTFRCYDGEILVHAALLRNWLAENSQSVLPKNLEFDLKIWTISELAPIVILMYTIQPVMKLNVRAKQAFKKIQQYLSKTGFNINIPEIADPVEPLDLKLKFRCTKISPRSGRKSSYYVVSSDTFLDACDECKFSGLAGDLKKHYRDTHGKGGMTDPSLKRNEQLPRPQACFIMKLEAKEIIGNSGEFERQTSASKPSSTTKTPDDSVIASLCPLVPPDDFRTSNKNKSTVVPVPTKQNSLGKLSRHCDPIEDSIVPPKKPKIY</sequence>
<dbReference type="Proteomes" id="UP000708208">
    <property type="component" value="Unassembled WGS sequence"/>
</dbReference>
<feature type="compositionally biased region" description="Low complexity" evidence="1">
    <location>
        <begin position="389"/>
        <end position="399"/>
    </location>
</feature>
<dbReference type="PANTHER" id="PTHR12550:SF70">
    <property type="entry name" value="JIL-1 ANCHORING AND STABILIZING PROTEIN, ISOFORM A"/>
    <property type="match status" value="1"/>
</dbReference>
<comment type="caution">
    <text evidence="3">The sequence shown here is derived from an EMBL/GenBank/DDBJ whole genome shotgun (WGS) entry which is preliminary data.</text>
</comment>
<organism evidence="3 4">
    <name type="scientific">Allacma fusca</name>
    <dbReference type="NCBI Taxonomy" id="39272"/>
    <lineage>
        <taxon>Eukaryota</taxon>
        <taxon>Metazoa</taxon>
        <taxon>Ecdysozoa</taxon>
        <taxon>Arthropoda</taxon>
        <taxon>Hexapoda</taxon>
        <taxon>Collembola</taxon>
        <taxon>Symphypleona</taxon>
        <taxon>Sminthuridae</taxon>
        <taxon>Allacma</taxon>
    </lineage>
</organism>
<dbReference type="PANTHER" id="PTHR12550">
    <property type="entry name" value="HEPATOMA-DERIVED GROWTH FACTOR-RELATED"/>
    <property type="match status" value="1"/>
</dbReference>
<feature type="domain" description="PWWP" evidence="2">
    <location>
        <begin position="9"/>
        <end position="62"/>
    </location>
</feature>
<evidence type="ECO:0000313" key="3">
    <source>
        <dbReference type="EMBL" id="CAG7827114.1"/>
    </source>
</evidence>
<dbReference type="InterPro" id="IPR000313">
    <property type="entry name" value="PWWP_dom"/>
</dbReference>
<dbReference type="SMART" id="SM00293">
    <property type="entry name" value="PWWP"/>
    <property type="match status" value="1"/>
</dbReference>
<keyword evidence="4" id="KW-1185">Reference proteome</keyword>
<feature type="compositionally biased region" description="Polar residues" evidence="1">
    <location>
        <begin position="421"/>
        <end position="439"/>
    </location>
</feature>
<dbReference type="EMBL" id="CAJVCH010542333">
    <property type="protein sequence ID" value="CAG7827114.1"/>
    <property type="molecule type" value="Genomic_DNA"/>
</dbReference>
<evidence type="ECO:0000313" key="4">
    <source>
        <dbReference type="Proteomes" id="UP000708208"/>
    </source>
</evidence>
<gene>
    <name evidence="3" type="ORF">AFUS01_LOCUS37120</name>
</gene>
<accession>A0A8J2PKT3</accession>
<evidence type="ECO:0000256" key="1">
    <source>
        <dbReference type="SAM" id="MobiDB-lite"/>
    </source>
</evidence>
<feature type="region of interest" description="Disordered" evidence="1">
    <location>
        <begin position="116"/>
        <end position="180"/>
    </location>
</feature>
<dbReference type="AlphaFoldDB" id="A0A8J2PKT3"/>
<reference evidence="3" key="1">
    <citation type="submission" date="2021-06" db="EMBL/GenBank/DDBJ databases">
        <authorList>
            <person name="Hodson N. C."/>
            <person name="Mongue J. A."/>
            <person name="Jaron S. K."/>
        </authorList>
    </citation>
    <scope>NUCLEOTIDE SEQUENCE</scope>
</reference>